<evidence type="ECO:0000259" key="6">
    <source>
        <dbReference type="Pfam" id="PF01764"/>
    </source>
</evidence>
<dbReference type="FunFam" id="3.40.50.1820:FF:000065">
    <property type="entry name" value="Phospholipase A1-II 3"/>
    <property type="match status" value="1"/>
</dbReference>
<proteinExistence type="inferred from homology"/>
<evidence type="ECO:0000256" key="3">
    <source>
        <dbReference type="ARBA" id="ARBA00022963"/>
    </source>
</evidence>
<evidence type="ECO:0000256" key="1">
    <source>
        <dbReference type="ARBA" id="ARBA00010701"/>
    </source>
</evidence>
<organism evidence="7 8">
    <name type="scientific">Cannabis sativa</name>
    <name type="common">Hemp</name>
    <name type="synonym">Marijuana</name>
    <dbReference type="NCBI Taxonomy" id="3483"/>
    <lineage>
        <taxon>Eukaryota</taxon>
        <taxon>Viridiplantae</taxon>
        <taxon>Streptophyta</taxon>
        <taxon>Embryophyta</taxon>
        <taxon>Tracheophyta</taxon>
        <taxon>Spermatophyta</taxon>
        <taxon>Magnoliopsida</taxon>
        <taxon>eudicotyledons</taxon>
        <taxon>Gunneridae</taxon>
        <taxon>Pentapetalae</taxon>
        <taxon>rosids</taxon>
        <taxon>fabids</taxon>
        <taxon>Rosales</taxon>
        <taxon>Cannabaceae</taxon>
        <taxon>Cannabis</taxon>
    </lineage>
</organism>
<accession>A0A7J6EBD0</accession>
<feature type="domain" description="Fungal lipase-type" evidence="6">
    <location>
        <begin position="146"/>
        <end position="308"/>
    </location>
</feature>
<keyword evidence="2 5" id="KW-0378">Hydrolase</keyword>
<dbReference type="Gene3D" id="3.40.50.1820">
    <property type="entry name" value="alpha/beta hydrolase"/>
    <property type="match status" value="1"/>
</dbReference>
<name>A0A7J6EBD0_CANSA</name>
<keyword evidence="8" id="KW-1185">Reference proteome</keyword>
<dbReference type="AlphaFoldDB" id="A0A7J6EBD0"/>
<reference evidence="7 8" key="1">
    <citation type="journal article" date="2020" name="bioRxiv">
        <title>Sequence and annotation of 42 cannabis genomes reveals extensive copy number variation in cannabinoid synthesis and pathogen resistance genes.</title>
        <authorList>
            <person name="Mckernan K.J."/>
            <person name="Helbert Y."/>
            <person name="Kane L.T."/>
            <person name="Ebling H."/>
            <person name="Zhang L."/>
            <person name="Liu B."/>
            <person name="Eaton Z."/>
            <person name="Mclaughlin S."/>
            <person name="Kingan S."/>
            <person name="Baybayan P."/>
            <person name="Concepcion G."/>
            <person name="Jordan M."/>
            <person name="Riva A."/>
            <person name="Barbazuk W."/>
            <person name="Harkins T."/>
        </authorList>
    </citation>
    <scope>NUCLEOTIDE SEQUENCE [LARGE SCALE GENOMIC DNA]</scope>
    <source>
        <strain evidence="8">cv. Jamaican Lion 4</strain>
        <tissue evidence="7">Leaf</tissue>
    </source>
</reference>
<dbReference type="EMBL" id="JAATIQ010000462">
    <property type="protein sequence ID" value="KAF4355110.1"/>
    <property type="molecule type" value="Genomic_DNA"/>
</dbReference>
<keyword evidence="4 5" id="KW-0443">Lipid metabolism</keyword>
<comment type="caution">
    <text evidence="7">The sequence shown here is derived from an EMBL/GenBank/DDBJ whole genome shotgun (WGS) entry which is preliminary data.</text>
</comment>
<dbReference type="InterPro" id="IPR029058">
    <property type="entry name" value="AB_hydrolase_fold"/>
</dbReference>
<dbReference type="PANTHER" id="PTHR31828">
    <property type="entry name" value="PHOSPHOLIPASE A1-IIGAMMA"/>
    <property type="match status" value="1"/>
</dbReference>
<dbReference type="GO" id="GO:0008970">
    <property type="term" value="F:phospholipase A1 activity"/>
    <property type="evidence" value="ECO:0007669"/>
    <property type="project" value="UniProtKB-UniRule"/>
</dbReference>
<dbReference type="PANTHER" id="PTHR31828:SF20">
    <property type="entry name" value="PHOSPHOLIPASE A1"/>
    <property type="match status" value="1"/>
</dbReference>
<dbReference type="EC" id="3.1.1.-" evidence="5"/>
<dbReference type="Proteomes" id="UP000583929">
    <property type="component" value="Unassembled WGS sequence"/>
</dbReference>
<evidence type="ECO:0000256" key="4">
    <source>
        <dbReference type="ARBA" id="ARBA00023098"/>
    </source>
</evidence>
<evidence type="ECO:0000313" key="7">
    <source>
        <dbReference type="EMBL" id="KAF4355110.1"/>
    </source>
</evidence>
<evidence type="ECO:0000256" key="2">
    <source>
        <dbReference type="ARBA" id="ARBA00022801"/>
    </source>
</evidence>
<sequence>MCTCMKMAKNNNIAKRWKVLSGENEWEGLLEPLDLDLRQYVIHYGERAQAIADAFIAETKSKNCGLSRYPTDGFFSHVGLDKGNPYKYEVTTFFYAAYGDLDNGGSDKIFKKSLSPLSETETSNCIGYIAVATDEGKVALGRRDIIVVWRGSMVSEDWTADFKFDLVSGKDILGATNNPKVHKGWYSIYTATNTSKFNRTSARDQVFSEVKRLMAKYQEEELSITVTGHSMGAALATLNAVDMAYNKINIFSTQPNKAPVPITAFVFASPRVGDRGFGSVYSDLNTGGNFHILRVNEFLDIVPQYPFIFQGYVDVGQLLLLMVLKSPYIKPFLHLVATRKWLPVHNLELHLHGVAGTQDVFGGFNLQIDRDLGLMNKGGDFVKDEYLKITSWWTEKNKSMVQNDDGSWELEDSQE</sequence>
<evidence type="ECO:0000313" key="8">
    <source>
        <dbReference type="Proteomes" id="UP000583929"/>
    </source>
</evidence>
<comment type="similarity">
    <text evidence="1 5">Belongs to the AB hydrolase superfamily. Lipase family.</text>
</comment>
<dbReference type="GO" id="GO:0016042">
    <property type="term" value="P:lipid catabolic process"/>
    <property type="evidence" value="ECO:0007669"/>
    <property type="project" value="UniProtKB-UniRule"/>
</dbReference>
<keyword evidence="3 5" id="KW-0442">Lipid degradation</keyword>
<gene>
    <name evidence="7" type="ORF">G4B88_004322</name>
</gene>
<dbReference type="Pfam" id="PF01764">
    <property type="entry name" value="Lipase_3"/>
    <property type="match status" value="1"/>
</dbReference>
<comment type="function">
    <text evidence="5">Acylhydrolase that catalyzes the hydrolysis of phospholipids at the sn-1 position.</text>
</comment>
<evidence type="ECO:0000256" key="5">
    <source>
        <dbReference type="RuleBase" id="RU367093"/>
    </source>
</evidence>
<dbReference type="SUPFAM" id="SSF53474">
    <property type="entry name" value="alpha/beta-Hydrolases"/>
    <property type="match status" value="1"/>
</dbReference>
<dbReference type="InterPro" id="IPR033556">
    <property type="entry name" value="PLA"/>
</dbReference>
<dbReference type="CDD" id="cd00519">
    <property type="entry name" value="Lipase_3"/>
    <property type="match status" value="1"/>
</dbReference>
<dbReference type="InterPro" id="IPR002921">
    <property type="entry name" value="Fungal_lipase-type"/>
</dbReference>
<dbReference type="GO" id="GO:0005737">
    <property type="term" value="C:cytoplasm"/>
    <property type="evidence" value="ECO:0007669"/>
    <property type="project" value="UniProtKB-ARBA"/>
</dbReference>
<protein>
    <recommendedName>
        <fullName evidence="5">Phospholipase A1</fullName>
        <ecNumber evidence="5">3.1.1.-</ecNumber>
    </recommendedName>
</protein>